<dbReference type="PANTHER" id="PTHR11699">
    <property type="entry name" value="ALDEHYDE DEHYDROGENASE-RELATED"/>
    <property type="match status" value="1"/>
</dbReference>
<dbReference type="InterPro" id="IPR016162">
    <property type="entry name" value="Ald_DH_N"/>
</dbReference>
<accession>A0A380CEV9</accession>
<evidence type="ECO:0000313" key="3">
    <source>
        <dbReference type="EMBL" id="SUJ17573.1"/>
    </source>
</evidence>
<dbReference type="OrthoDB" id="9815791at2"/>
<feature type="domain" description="Aldehyde dehydrogenase" evidence="2">
    <location>
        <begin position="3"/>
        <end position="399"/>
    </location>
</feature>
<protein>
    <submittedName>
        <fullName evidence="3">Aldehyde-alcohol dehydrogenase</fullName>
    </submittedName>
</protein>
<evidence type="ECO:0000313" key="4">
    <source>
        <dbReference type="Proteomes" id="UP000254519"/>
    </source>
</evidence>
<dbReference type="InterPro" id="IPR016161">
    <property type="entry name" value="Ald_DH/histidinol_DH"/>
</dbReference>
<keyword evidence="1" id="KW-0560">Oxidoreductase</keyword>
<organism evidence="3 4">
    <name type="scientific">Sporosarcina pasteurii</name>
    <name type="common">Bacillus pasteurii</name>
    <dbReference type="NCBI Taxonomy" id="1474"/>
    <lineage>
        <taxon>Bacteria</taxon>
        <taxon>Bacillati</taxon>
        <taxon>Bacillota</taxon>
        <taxon>Bacilli</taxon>
        <taxon>Bacillales</taxon>
        <taxon>Caryophanaceae</taxon>
        <taxon>Sporosarcina</taxon>
    </lineage>
</organism>
<gene>
    <name evidence="3" type="primary">adhE</name>
    <name evidence="3" type="ORF">NCTC4822_02865</name>
</gene>
<dbReference type="GO" id="GO:0016620">
    <property type="term" value="F:oxidoreductase activity, acting on the aldehyde or oxo group of donors, NAD or NADP as acceptor"/>
    <property type="evidence" value="ECO:0007669"/>
    <property type="project" value="InterPro"/>
</dbReference>
<proteinExistence type="predicted"/>
<dbReference type="Gene3D" id="3.40.309.10">
    <property type="entry name" value="Aldehyde Dehydrogenase, Chain A, domain 2"/>
    <property type="match status" value="1"/>
</dbReference>
<dbReference type="RefSeq" id="WP_115363191.1">
    <property type="nucleotide sequence ID" value="NZ_CP038012.1"/>
</dbReference>
<reference evidence="3 4" key="1">
    <citation type="submission" date="2018-06" db="EMBL/GenBank/DDBJ databases">
        <authorList>
            <consortium name="Pathogen Informatics"/>
            <person name="Doyle S."/>
        </authorList>
    </citation>
    <scope>NUCLEOTIDE SEQUENCE [LARGE SCALE GENOMIC DNA]</scope>
    <source>
        <strain evidence="4">ATCC 11859 / DSM 33 / NCIB 8841 / NCTC 4822</strain>
    </source>
</reference>
<dbReference type="Pfam" id="PF00171">
    <property type="entry name" value="Aldedh"/>
    <property type="match status" value="1"/>
</dbReference>
<dbReference type="InterPro" id="IPR015590">
    <property type="entry name" value="Aldehyde_DH_dom"/>
</dbReference>
<dbReference type="Gene3D" id="3.40.605.10">
    <property type="entry name" value="Aldehyde Dehydrogenase, Chain A, domain 1"/>
    <property type="match status" value="1"/>
</dbReference>
<dbReference type="EMBL" id="UGYZ01000002">
    <property type="protein sequence ID" value="SUJ17573.1"/>
    <property type="molecule type" value="Genomic_DNA"/>
</dbReference>
<name>A0A380CEV9_SPOPA</name>
<dbReference type="SUPFAM" id="SSF53720">
    <property type="entry name" value="ALDH-like"/>
    <property type="match status" value="1"/>
</dbReference>
<dbReference type="CDD" id="cd07122">
    <property type="entry name" value="ALDH_F20_ACDH"/>
    <property type="match status" value="1"/>
</dbReference>
<dbReference type="InterPro" id="IPR016163">
    <property type="entry name" value="Ald_DH_C"/>
</dbReference>
<keyword evidence="4" id="KW-1185">Reference proteome</keyword>
<sequence length="446" mass="47849">MPQIKCTEVEVLISEAKVAQEKYQTYHQAKVDQIVGAIAAELTEAATVLAQMAHEETGFGNVEDKTTKNLFASQVVYDSIKDKRTVGILRHDKEEGVMEVGMPMGVIAALIPMTNPTSTVIFKALIALKTRNAIVFSPHPSAVKSIVETVRRVEKAAVEAGAPEGLIQVIEQPSLKETEQMMHHEDTALILATGGSAMVKAAYSSGNPAIGVGAGNGPALIEKTADVTQAIDRIMESKLFDYGMICTSEESIIAEVSVKEEVIETLKVKGAYFLNEAQQEQLSKVILRENGTLNPAIVGKSASVVAQLAEIDVPENTKLLVAEQTTVSKENPYSGEKLSSILTMYTVNNWEEGIERVSQLLNNQGLGHSAMLHTTDQQKIEAFGLAINASRIMVNTGGTFGGIGMTTLLAPSLTLGCGTAGGSSTTDNISVEHLLNIRRVATHYER</sequence>
<evidence type="ECO:0000256" key="1">
    <source>
        <dbReference type="ARBA" id="ARBA00023002"/>
    </source>
</evidence>
<dbReference type="Proteomes" id="UP000254519">
    <property type="component" value="Unassembled WGS sequence"/>
</dbReference>
<evidence type="ECO:0000259" key="2">
    <source>
        <dbReference type="Pfam" id="PF00171"/>
    </source>
</evidence>
<dbReference type="AlphaFoldDB" id="A0A380CEV9"/>